<dbReference type="Ensembl" id="ENSTMTT00000005827.1">
    <property type="protein sequence ID" value="ENSTMTP00000005638.1"/>
    <property type="gene ID" value="ENSTMTG00000004178.1"/>
</dbReference>
<dbReference type="InParanoid" id="A0A674IC01"/>
<keyword evidence="3 10" id="KW-0808">Transferase</keyword>
<keyword evidence="5" id="KW-0732">Signal</keyword>
<evidence type="ECO:0000256" key="10">
    <source>
        <dbReference type="RuleBase" id="RU361228"/>
    </source>
</evidence>
<keyword evidence="12" id="KW-1185">Reference proteome</keyword>
<reference evidence="11" key="2">
    <citation type="submission" date="2025-09" db="UniProtKB">
        <authorList>
            <consortium name="Ensembl"/>
        </authorList>
    </citation>
    <scope>IDENTIFICATION</scope>
</reference>
<evidence type="ECO:0000256" key="6">
    <source>
        <dbReference type="ARBA" id="ARBA00022857"/>
    </source>
</evidence>
<accession>A0A674IC01</accession>
<dbReference type="SUPFAM" id="SSF56399">
    <property type="entry name" value="ADP-ribosylation"/>
    <property type="match status" value="1"/>
</dbReference>
<dbReference type="FunFam" id="3.90.176.10:FF:000001">
    <property type="entry name" value="NAD(P)(+)--arginine ADP-ribosyltransferase"/>
    <property type="match status" value="1"/>
</dbReference>
<dbReference type="InterPro" id="IPR050999">
    <property type="entry name" value="ADP-ribosyltransferase_ARG"/>
</dbReference>
<name>A0A674IC01_9SAUR</name>
<dbReference type="PANTHER" id="PTHR10339">
    <property type="entry name" value="ADP-RIBOSYLTRANSFERASE"/>
    <property type="match status" value="1"/>
</dbReference>
<evidence type="ECO:0000256" key="8">
    <source>
        <dbReference type="ARBA" id="ARBA00023157"/>
    </source>
</evidence>
<organism evidence="11 12">
    <name type="scientific">Terrapene triunguis</name>
    <name type="common">Three-toed box turtle</name>
    <dbReference type="NCBI Taxonomy" id="2587831"/>
    <lineage>
        <taxon>Eukaryota</taxon>
        <taxon>Metazoa</taxon>
        <taxon>Chordata</taxon>
        <taxon>Craniata</taxon>
        <taxon>Vertebrata</taxon>
        <taxon>Euteleostomi</taxon>
        <taxon>Archelosauria</taxon>
        <taxon>Testudinata</taxon>
        <taxon>Testudines</taxon>
        <taxon>Cryptodira</taxon>
        <taxon>Durocryptodira</taxon>
        <taxon>Testudinoidea</taxon>
        <taxon>Emydidae</taxon>
        <taxon>Terrapene</taxon>
    </lineage>
</organism>
<dbReference type="Gene3D" id="3.90.176.10">
    <property type="entry name" value="Toxin ADP-ribosyltransferase, Chain A, domain 1"/>
    <property type="match status" value="1"/>
</dbReference>
<protein>
    <recommendedName>
        <fullName evidence="10">NAD(P)(+)--arginine ADP-ribosyltransferase</fullName>
        <ecNumber evidence="10">2.4.2.31</ecNumber>
    </recommendedName>
    <alternativeName>
        <fullName evidence="10">Mono(ADP-ribosyl)transferase</fullName>
    </alternativeName>
</protein>
<evidence type="ECO:0000256" key="4">
    <source>
        <dbReference type="ARBA" id="ARBA00022695"/>
    </source>
</evidence>
<dbReference type="GO" id="GO:0044194">
    <property type="term" value="C:cytolytic granule"/>
    <property type="evidence" value="ECO:0007669"/>
    <property type="project" value="UniProtKB-ARBA"/>
</dbReference>
<dbReference type="AlphaFoldDB" id="A0A674IC01"/>
<dbReference type="PRINTS" id="PR00970">
    <property type="entry name" value="RIBTRNSFRASE"/>
</dbReference>
<sequence length="325" mass="36815">PLSGFLFTLQPLKLQSKWPLGFTNTALNMMEDAFDDQYLGCAKEMEKKAPELLEKEKSMSSVFSRVWENAHKKWENVKSSSPLRNYEDKYGIALAAYTDSTPQDNGEAFSTTFNEAVESAGTSRAYYMAHFRFKAFHYYLTRALQLLRKECNKVYRGVSKRFKYEEGDIRFGRFASSSFSERVAEEFSNGGTLFTIHTCFGVKIQALSYNPHQEEVLIPVHETFSVSPQGNNRFVLRSTNRTCSHFNCTYLGGEYWAEHEKYLCGAICCGEFENPTSGRADERDADLGICHQGWGRQAATTLAARGLGWGGWMLGPTRSLRKEGA</sequence>
<evidence type="ECO:0000313" key="11">
    <source>
        <dbReference type="Ensembl" id="ENSTMTP00000005638.1"/>
    </source>
</evidence>
<dbReference type="PROSITE" id="PS01291">
    <property type="entry name" value="ART"/>
    <property type="match status" value="1"/>
</dbReference>
<evidence type="ECO:0000313" key="12">
    <source>
        <dbReference type="Proteomes" id="UP000472274"/>
    </source>
</evidence>
<dbReference type="GeneTree" id="ENSGT01030000234601"/>
<evidence type="ECO:0000256" key="9">
    <source>
        <dbReference type="ARBA" id="ARBA00047597"/>
    </source>
</evidence>
<dbReference type="Pfam" id="PF01129">
    <property type="entry name" value="ART"/>
    <property type="match status" value="1"/>
</dbReference>
<dbReference type="InterPro" id="IPR000768">
    <property type="entry name" value="ART"/>
</dbReference>
<evidence type="ECO:0000256" key="7">
    <source>
        <dbReference type="ARBA" id="ARBA00023027"/>
    </source>
</evidence>
<comment type="similarity">
    <text evidence="1 10">Belongs to the Arg-specific ADP-ribosyltransferase family.</text>
</comment>
<keyword evidence="2 10" id="KW-0328">Glycosyltransferase</keyword>
<evidence type="ECO:0000256" key="2">
    <source>
        <dbReference type="ARBA" id="ARBA00022676"/>
    </source>
</evidence>
<comment type="catalytic activity">
    <reaction evidence="9 10">
        <text>L-arginyl-[protein] + NAD(+) = N(omega)-(ADP-D-ribosyl)-L-arginyl-[protein] + nicotinamide + H(+)</text>
        <dbReference type="Rhea" id="RHEA:19149"/>
        <dbReference type="Rhea" id="RHEA-COMP:10532"/>
        <dbReference type="Rhea" id="RHEA-COMP:15087"/>
        <dbReference type="ChEBI" id="CHEBI:15378"/>
        <dbReference type="ChEBI" id="CHEBI:17154"/>
        <dbReference type="ChEBI" id="CHEBI:29965"/>
        <dbReference type="ChEBI" id="CHEBI:57540"/>
        <dbReference type="ChEBI" id="CHEBI:142554"/>
        <dbReference type="EC" id="2.4.2.31"/>
    </reaction>
</comment>
<dbReference type="Proteomes" id="UP000472274">
    <property type="component" value="Unplaced"/>
</dbReference>
<evidence type="ECO:0000256" key="3">
    <source>
        <dbReference type="ARBA" id="ARBA00022679"/>
    </source>
</evidence>
<evidence type="ECO:0000256" key="5">
    <source>
        <dbReference type="ARBA" id="ARBA00022729"/>
    </source>
</evidence>
<dbReference type="PROSITE" id="PS51996">
    <property type="entry name" value="TR_MART"/>
    <property type="match status" value="1"/>
</dbReference>
<keyword evidence="4" id="KW-0548">Nucleotidyltransferase</keyword>
<keyword evidence="8" id="KW-1015">Disulfide bond</keyword>
<dbReference type="GO" id="GO:0003950">
    <property type="term" value="F:NAD+ poly-ADP-ribosyltransferase activity"/>
    <property type="evidence" value="ECO:0007669"/>
    <property type="project" value="UniProtKB-ARBA"/>
</dbReference>
<dbReference type="GO" id="GO:0106274">
    <property type="term" value="F:NAD+-protein-arginine ADP-ribosyltransferase activity"/>
    <property type="evidence" value="ECO:0007669"/>
    <property type="project" value="UniProtKB-EC"/>
</dbReference>
<reference evidence="11" key="1">
    <citation type="submission" date="2025-08" db="UniProtKB">
        <authorList>
            <consortium name="Ensembl"/>
        </authorList>
    </citation>
    <scope>IDENTIFICATION</scope>
</reference>
<keyword evidence="6 10" id="KW-0521">NADP</keyword>
<proteinExistence type="inferred from homology"/>
<dbReference type="PANTHER" id="PTHR10339:SF2">
    <property type="entry name" value="ECTO-ADP-RIBOSYLTRANSFERASE 5"/>
    <property type="match status" value="1"/>
</dbReference>
<dbReference type="EC" id="2.4.2.31" evidence="10"/>
<evidence type="ECO:0000256" key="1">
    <source>
        <dbReference type="ARBA" id="ARBA00009558"/>
    </source>
</evidence>
<dbReference type="GO" id="GO:0016779">
    <property type="term" value="F:nucleotidyltransferase activity"/>
    <property type="evidence" value="ECO:0007669"/>
    <property type="project" value="UniProtKB-KW"/>
</dbReference>
<keyword evidence="7 10" id="KW-0520">NAD</keyword>